<feature type="coiled-coil region" evidence="6">
    <location>
        <begin position="362"/>
        <end position="414"/>
    </location>
</feature>
<feature type="coiled-coil region" evidence="6">
    <location>
        <begin position="984"/>
        <end position="1018"/>
    </location>
</feature>
<protein>
    <recommendedName>
        <fullName evidence="8">Kinesin motor domain-containing protein</fullName>
    </recommendedName>
</protein>
<dbReference type="AlphaFoldDB" id="A0AAD1XUI6"/>
<evidence type="ECO:0000256" key="5">
    <source>
        <dbReference type="PROSITE-ProRule" id="PRU00283"/>
    </source>
</evidence>
<keyword evidence="2 5" id="KW-0067">ATP-binding</keyword>
<dbReference type="GO" id="GO:0005524">
    <property type="term" value="F:ATP binding"/>
    <property type="evidence" value="ECO:0007669"/>
    <property type="project" value="UniProtKB-UniRule"/>
</dbReference>
<evidence type="ECO:0000313" key="10">
    <source>
        <dbReference type="Proteomes" id="UP001295684"/>
    </source>
</evidence>
<comment type="similarity">
    <text evidence="5">Belongs to the TRAFAC class myosin-kinesin ATPase superfamily. Kinesin family.</text>
</comment>
<dbReference type="InterPro" id="IPR008984">
    <property type="entry name" value="SMAD_FHA_dom_sf"/>
</dbReference>
<dbReference type="Gene3D" id="2.60.200.20">
    <property type="match status" value="1"/>
</dbReference>
<comment type="caution">
    <text evidence="9">The sequence shown here is derived from an EMBL/GenBank/DDBJ whole genome shotgun (WGS) entry which is preliminary data.</text>
</comment>
<dbReference type="GO" id="GO:0003777">
    <property type="term" value="F:microtubule motor activity"/>
    <property type="evidence" value="ECO:0007669"/>
    <property type="project" value="InterPro"/>
</dbReference>
<dbReference type="Proteomes" id="UP001295684">
    <property type="component" value="Unassembled WGS sequence"/>
</dbReference>
<evidence type="ECO:0000256" key="7">
    <source>
        <dbReference type="SAM" id="MobiDB-lite"/>
    </source>
</evidence>
<accession>A0AAD1XUI6</accession>
<organism evidence="9 10">
    <name type="scientific">Euplotes crassus</name>
    <dbReference type="NCBI Taxonomy" id="5936"/>
    <lineage>
        <taxon>Eukaryota</taxon>
        <taxon>Sar</taxon>
        <taxon>Alveolata</taxon>
        <taxon>Ciliophora</taxon>
        <taxon>Intramacronucleata</taxon>
        <taxon>Spirotrichea</taxon>
        <taxon>Hypotrichia</taxon>
        <taxon>Euplotida</taxon>
        <taxon>Euplotidae</taxon>
        <taxon>Moneuplotes</taxon>
    </lineage>
</organism>
<proteinExistence type="inferred from homology"/>
<evidence type="ECO:0000256" key="2">
    <source>
        <dbReference type="ARBA" id="ARBA00022840"/>
    </source>
</evidence>
<dbReference type="FunFam" id="3.40.850.10:FF:000063">
    <property type="entry name" value="Kinesin-like protein"/>
    <property type="match status" value="1"/>
</dbReference>
<dbReference type="InterPro" id="IPR027417">
    <property type="entry name" value="P-loop_NTPase"/>
</dbReference>
<dbReference type="InterPro" id="IPR001752">
    <property type="entry name" value="Kinesin_motor_dom"/>
</dbReference>
<sequence length="1030" mass="118769">MSSVKVAVRVRPFNKREVDLGCKCCVEMSGKKTSIYNPQTGQRKDFFFDYSYWSHDAFMIDPSTGMFEKDSPGSNYASQSMVFDDLGKEVLDNAFEGYHTCLFAYGQTGSGKSYSIFGYEKNIGIIPLACAEIFKRMEISQAEDPDAIQYTVTVSMLEIYNECVQDLFVKPKKRPKGGLKIRETKKDGMYVQDLTKIPVVSYFDIDEQIKFGTTNRTIAHTDMNSTSSRAHTVTTITFQQTFFEGGKPTNKTSSNINLVDLAGSERQKDTHAEAARLKEGSNINKSLSFLGKVISILADKAAGKKSAKNAVVPYRESKLTMILKNALGGNSKTAMIAAISPADDNYEESLSTLIYANQVKSIKNQAKKNESAQDKLIRELKEENEKLKLMMDKKKAMRKEVKQESKENEEVMSKIRIMNVSDDPMLTGQIHHAFKDGVNTIGKAKKGKKPDIVINGLGMVNEHNKTSFNEHSKELIIHPNAESYKKNKTYLNGELLTEDTPLRHGDQIVFGNNTLYVVLFPGEPTEPQMFDYEAVMNKILKKQMEDLRDNDHEKEMKDKLNKMKENLDEKKKETEKDLKRKQKEMEDARKKLEDDLKRRDEELKNKMKEAGEDERKLKDLNERLKKEKEDAERLRKEQEGKEKLLEEEKQRAMRAFEEAQKQRMQQEIDINLRARLEAQLTSMIQMCNDANEYCRALGRYQYFYQAATEIDILPDGTKVPKVVCKAYPDRKKDFHLTLEFGEFQDKLDLMNEKYDQYMSSVYNEDNFSPELEIGEDEGFVFGMVIKDEWHLIGNCYIFLYGLAMMLEIRKDLIPIRDTKGEEKGNLCYSIEPMVFDENGEKVGMINNIEEMLGRLITIEVIIHYAKGIPEKWSSNVFTEYKWIDEKGKLFKTKYSEDTKNKNPKWEYRHLHNIYVSQEFIDHIKESPLLMRVYGKLSPEDIENLYEEFAQDPAKNALLANKMDDSDEEEKIDTSDPNLSLSKKMVSESKEIKEMKKRLEDYKKEQNKLEKKKVDIQMGKGGNGCCCCNIF</sequence>
<gene>
    <name evidence="9" type="ORF">ECRASSUSDP1_LOCUS20597</name>
</gene>
<dbReference type="GO" id="GO:0007018">
    <property type="term" value="P:microtubule-based movement"/>
    <property type="evidence" value="ECO:0007669"/>
    <property type="project" value="InterPro"/>
</dbReference>
<keyword evidence="1 5" id="KW-0547">Nucleotide-binding</keyword>
<name>A0AAD1XUI6_EUPCR</name>
<keyword evidence="10" id="KW-1185">Reference proteome</keyword>
<dbReference type="Gene3D" id="3.40.850.10">
    <property type="entry name" value="Kinesin motor domain"/>
    <property type="match status" value="1"/>
</dbReference>
<keyword evidence="4 5" id="KW-0505">Motor protein</keyword>
<dbReference type="Pfam" id="PF00225">
    <property type="entry name" value="Kinesin"/>
    <property type="match status" value="1"/>
</dbReference>
<feature type="region of interest" description="Disordered" evidence="7">
    <location>
        <begin position="546"/>
        <end position="591"/>
    </location>
</feature>
<dbReference type="GO" id="GO:0008017">
    <property type="term" value="F:microtubule binding"/>
    <property type="evidence" value="ECO:0007669"/>
    <property type="project" value="InterPro"/>
</dbReference>
<dbReference type="SUPFAM" id="SSF52540">
    <property type="entry name" value="P-loop containing nucleoside triphosphate hydrolases"/>
    <property type="match status" value="1"/>
</dbReference>
<dbReference type="InterPro" id="IPR036961">
    <property type="entry name" value="Kinesin_motor_dom_sf"/>
</dbReference>
<dbReference type="InterPro" id="IPR000253">
    <property type="entry name" value="FHA_dom"/>
</dbReference>
<evidence type="ECO:0000256" key="4">
    <source>
        <dbReference type="ARBA" id="ARBA00023175"/>
    </source>
</evidence>
<dbReference type="SMART" id="SM00129">
    <property type="entry name" value="KISc"/>
    <property type="match status" value="1"/>
</dbReference>
<dbReference type="EMBL" id="CAMPGE010021013">
    <property type="protein sequence ID" value="CAI2379188.1"/>
    <property type="molecule type" value="Genomic_DNA"/>
</dbReference>
<evidence type="ECO:0000259" key="8">
    <source>
        <dbReference type="PROSITE" id="PS50067"/>
    </source>
</evidence>
<reference evidence="9" key="1">
    <citation type="submission" date="2023-07" db="EMBL/GenBank/DDBJ databases">
        <authorList>
            <consortium name="AG Swart"/>
            <person name="Singh M."/>
            <person name="Singh A."/>
            <person name="Seah K."/>
            <person name="Emmerich C."/>
        </authorList>
    </citation>
    <scope>NUCLEOTIDE SEQUENCE</scope>
    <source>
        <strain evidence="9">DP1</strain>
    </source>
</reference>
<dbReference type="PANTHER" id="PTHR47117">
    <property type="entry name" value="STAR-RELATED LIPID TRANSFER PROTEIN 9"/>
    <property type="match status" value="1"/>
</dbReference>
<dbReference type="PRINTS" id="PR00380">
    <property type="entry name" value="KINESINHEAVY"/>
</dbReference>
<keyword evidence="3 6" id="KW-0175">Coiled coil</keyword>
<evidence type="ECO:0000256" key="3">
    <source>
        <dbReference type="ARBA" id="ARBA00023054"/>
    </source>
</evidence>
<dbReference type="Pfam" id="PF00498">
    <property type="entry name" value="FHA"/>
    <property type="match status" value="1"/>
</dbReference>
<evidence type="ECO:0000313" key="9">
    <source>
        <dbReference type="EMBL" id="CAI2379188.1"/>
    </source>
</evidence>
<feature type="binding site" evidence="5">
    <location>
        <begin position="106"/>
        <end position="113"/>
    </location>
    <ligand>
        <name>ATP</name>
        <dbReference type="ChEBI" id="CHEBI:30616"/>
    </ligand>
</feature>
<dbReference type="SUPFAM" id="SSF49879">
    <property type="entry name" value="SMAD/FHA domain"/>
    <property type="match status" value="1"/>
</dbReference>
<feature type="domain" description="Kinesin motor" evidence="8">
    <location>
        <begin position="3"/>
        <end position="362"/>
    </location>
</feature>
<evidence type="ECO:0000256" key="6">
    <source>
        <dbReference type="SAM" id="Coils"/>
    </source>
</evidence>
<dbReference type="PROSITE" id="PS50067">
    <property type="entry name" value="KINESIN_MOTOR_2"/>
    <property type="match status" value="1"/>
</dbReference>
<evidence type="ECO:0000256" key="1">
    <source>
        <dbReference type="ARBA" id="ARBA00022741"/>
    </source>
</evidence>